<feature type="transmembrane region" description="Helical" evidence="2">
    <location>
        <begin position="40"/>
        <end position="59"/>
    </location>
</feature>
<evidence type="ECO:0000259" key="3">
    <source>
        <dbReference type="PROSITE" id="PS50125"/>
    </source>
</evidence>
<dbReference type="InterPro" id="IPR029787">
    <property type="entry name" value="Nucleotide_cyclase"/>
</dbReference>
<organism evidence="4 5">
    <name type="scientific">Ornithinimicrobium cryptoxanthini</name>
    <dbReference type="NCBI Taxonomy" id="2934161"/>
    <lineage>
        <taxon>Bacteria</taxon>
        <taxon>Bacillati</taxon>
        <taxon>Actinomycetota</taxon>
        <taxon>Actinomycetes</taxon>
        <taxon>Micrococcales</taxon>
        <taxon>Ornithinimicrobiaceae</taxon>
        <taxon>Ornithinimicrobium</taxon>
    </lineage>
</organism>
<dbReference type="InterPro" id="IPR050697">
    <property type="entry name" value="Adenylyl/Guanylyl_Cyclase_3/4"/>
</dbReference>
<proteinExistence type="inferred from homology"/>
<evidence type="ECO:0000313" key="4">
    <source>
        <dbReference type="EMBL" id="USQ77935.1"/>
    </source>
</evidence>
<dbReference type="Gene3D" id="3.30.70.1230">
    <property type="entry name" value="Nucleotide cyclase"/>
    <property type="match status" value="1"/>
</dbReference>
<keyword evidence="5" id="KW-1185">Reference proteome</keyword>
<sequence length="452" mass="47874">MRPRARLLPAAIALALPLAGLALLLGFPQLDLVWQHHPSHFWIVLGAALLSVALSYVTWVNAARRADARVMLVSLAFLAPAGFLALHALATPGVLLAGGNAGFDLSTPVGIALGAALAALSAREVEGAAAVTSVRRARLLRLTLLTVMAAWAAVSLLELPPLGGGSTPERVSGWFVTIAVAATGLYGFAAVAYLRLWGRRGGLMPLAVAAAFVLLGEAMVAVTLAPNWHLSWWEWHLLLLVAFALVAWGANRQWHEERFADLYLDRTVSGTREMTVLFADLQGFTTFSESHPPDEVRTMLNTYFDAAIPPVVTRHGGVVDRIIGDALMVTFNSLGDQPDHAVQATRAGLALQAETSRIAEQHPRWPRFRVGINTGEVAVGIVGSAGGRTLTVIGDVVNTASRLEGAAPVGRVAISAATLDQLPDGVVTQPLGDLELKGRTEPVAAYVVDRLG</sequence>
<evidence type="ECO:0000313" key="5">
    <source>
        <dbReference type="Proteomes" id="UP001056535"/>
    </source>
</evidence>
<accession>A0ABY4YMB8</accession>
<feature type="transmembrane region" description="Helical" evidence="2">
    <location>
        <begin position="232"/>
        <end position="250"/>
    </location>
</feature>
<dbReference type="InterPro" id="IPR001054">
    <property type="entry name" value="A/G_cyclase"/>
</dbReference>
<keyword evidence="2" id="KW-0472">Membrane</keyword>
<dbReference type="PROSITE" id="PS50125">
    <property type="entry name" value="GUANYLATE_CYCLASE_2"/>
    <property type="match status" value="1"/>
</dbReference>
<evidence type="ECO:0000256" key="2">
    <source>
        <dbReference type="SAM" id="Phobius"/>
    </source>
</evidence>
<keyword evidence="2" id="KW-1133">Transmembrane helix</keyword>
<keyword evidence="2" id="KW-0812">Transmembrane</keyword>
<dbReference type="RefSeq" id="WP_252623838.1">
    <property type="nucleotide sequence ID" value="NZ_CP099490.1"/>
</dbReference>
<feature type="transmembrane region" description="Helical" evidence="2">
    <location>
        <begin position="71"/>
        <end position="90"/>
    </location>
</feature>
<comment type="similarity">
    <text evidence="1">Belongs to the adenylyl cyclase class-3 family.</text>
</comment>
<feature type="transmembrane region" description="Helical" evidence="2">
    <location>
        <begin position="142"/>
        <end position="159"/>
    </location>
</feature>
<dbReference type="CDD" id="cd07302">
    <property type="entry name" value="CHD"/>
    <property type="match status" value="1"/>
</dbReference>
<evidence type="ECO:0000256" key="1">
    <source>
        <dbReference type="ARBA" id="ARBA00005381"/>
    </source>
</evidence>
<dbReference type="Proteomes" id="UP001056535">
    <property type="component" value="Chromosome"/>
</dbReference>
<dbReference type="SMART" id="SM00044">
    <property type="entry name" value="CYCc"/>
    <property type="match status" value="1"/>
</dbReference>
<gene>
    <name evidence="4" type="ORF">NF557_08630</name>
</gene>
<dbReference type="Pfam" id="PF00211">
    <property type="entry name" value="Guanylate_cyc"/>
    <property type="match status" value="1"/>
</dbReference>
<dbReference type="SUPFAM" id="SSF55073">
    <property type="entry name" value="Nucleotide cyclase"/>
    <property type="match status" value="1"/>
</dbReference>
<name>A0ABY4YMB8_9MICO</name>
<protein>
    <submittedName>
        <fullName evidence="4">Adenylate/guanylate cyclase domain-containing protein</fullName>
    </submittedName>
</protein>
<reference evidence="4" key="1">
    <citation type="submission" date="2022-06" db="EMBL/GenBank/DDBJ databases">
        <title>Ornithinimicrobium JY.X270.</title>
        <authorList>
            <person name="Huang Y."/>
        </authorList>
    </citation>
    <scope>NUCLEOTIDE SEQUENCE</scope>
    <source>
        <strain evidence="4">JY.X270</strain>
    </source>
</reference>
<dbReference type="EMBL" id="CP099490">
    <property type="protein sequence ID" value="USQ77935.1"/>
    <property type="molecule type" value="Genomic_DNA"/>
</dbReference>
<feature type="transmembrane region" description="Helical" evidence="2">
    <location>
        <begin position="171"/>
        <end position="194"/>
    </location>
</feature>
<dbReference type="PANTHER" id="PTHR43081:SF1">
    <property type="entry name" value="ADENYLATE CYCLASE, TERMINAL-DIFFERENTIATION SPECIFIC"/>
    <property type="match status" value="1"/>
</dbReference>
<dbReference type="PANTHER" id="PTHR43081">
    <property type="entry name" value="ADENYLATE CYCLASE, TERMINAL-DIFFERENTIATION SPECIFIC-RELATED"/>
    <property type="match status" value="1"/>
</dbReference>
<feature type="transmembrane region" description="Helical" evidence="2">
    <location>
        <begin position="102"/>
        <end position="122"/>
    </location>
</feature>
<feature type="transmembrane region" description="Helical" evidence="2">
    <location>
        <begin position="206"/>
        <end position="226"/>
    </location>
</feature>
<feature type="domain" description="Guanylate cyclase" evidence="3">
    <location>
        <begin position="275"/>
        <end position="404"/>
    </location>
</feature>